<name>A0ABT3ZFP5_9HYPH</name>
<dbReference type="Gene3D" id="3.40.190.10">
    <property type="entry name" value="Periplasmic binding protein-like II"/>
    <property type="match status" value="2"/>
</dbReference>
<evidence type="ECO:0000256" key="3">
    <source>
        <dbReference type="ARBA" id="ARBA00022729"/>
    </source>
</evidence>
<sequence>MSRIKLGIVISTVAAIALGSTHAIAEEQKVVQIHEYPGSIIHIVDWVMRDKGFCAKEGLDCQPVYLASAILAMQAAATEGVDIIISSLDVMMQAVDKGYDLKIIGPDLTNNVYSLSASAEVAETVAGKSYPENMKSLAGKRIGVVARGGSPEMIARALLAGADMQPDEAFFVAVGGPATAYAALAAKQVDAIVSWDPVPALCDATKSCVVFADLSQGEGPAGLQAMNGGYAAYYAPGEYVQENAATVDAFVRAHEQAVQWLQDPKNLNEVKEIASQRFKLGDVPNPEVVFDQLVRRTIQGYGSHFDRKAVDGFNDFLLANKLISEPLSVDRIVYDKAP</sequence>
<dbReference type="PANTHER" id="PTHR30024:SF47">
    <property type="entry name" value="TAURINE-BINDING PERIPLASMIC PROTEIN"/>
    <property type="match status" value="1"/>
</dbReference>
<organism evidence="7 8">
    <name type="scientific">Hoeflea algicola</name>
    <dbReference type="NCBI Taxonomy" id="2983763"/>
    <lineage>
        <taxon>Bacteria</taxon>
        <taxon>Pseudomonadati</taxon>
        <taxon>Pseudomonadota</taxon>
        <taxon>Alphaproteobacteria</taxon>
        <taxon>Hyphomicrobiales</taxon>
        <taxon>Rhizobiaceae</taxon>
        <taxon>Hoeflea</taxon>
    </lineage>
</organism>
<reference evidence="7" key="1">
    <citation type="submission" date="2022-10" db="EMBL/GenBank/DDBJ databases">
        <title>Hoeflea sp. G2-23, isolated from marine algae.</title>
        <authorList>
            <person name="Kristyanto S."/>
            <person name="Kim J.M."/>
            <person name="Jeon C.O."/>
        </authorList>
    </citation>
    <scope>NUCLEOTIDE SEQUENCE</scope>
    <source>
        <strain evidence="7">G2-23</strain>
    </source>
</reference>
<dbReference type="EMBL" id="JAOVZR010000001">
    <property type="protein sequence ID" value="MCY0149320.1"/>
    <property type="molecule type" value="Genomic_DNA"/>
</dbReference>
<evidence type="ECO:0000256" key="2">
    <source>
        <dbReference type="ARBA" id="ARBA00010742"/>
    </source>
</evidence>
<dbReference type="SUPFAM" id="SSF53850">
    <property type="entry name" value="Periplasmic binding protein-like II"/>
    <property type="match status" value="1"/>
</dbReference>
<evidence type="ECO:0000313" key="6">
    <source>
        <dbReference type="EMBL" id="MCY0149320.1"/>
    </source>
</evidence>
<dbReference type="Proteomes" id="UP001073227">
    <property type="component" value="Unassembled WGS sequence"/>
</dbReference>
<evidence type="ECO:0000256" key="4">
    <source>
        <dbReference type="SAM" id="SignalP"/>
    </source>
</evidence>
<feature type="signal peptide" evidence="4">
    <location>
        <begin position="1"/>
        <end position="25"/>
    </location>
</feature>
<dbReference type="PANTHER" id="PTHR30024">
    <property type="entry name" value="ALIPHATIC SULFONATES-BINDING PROTEIN-RELATED"/>
    <property type="match status" value="1"/>
</dbReference>
<evidence type="ECO:0000256" key="1">
    <source>
        <dbReference type="ARBA" id="ARBA00004418"/>
    </source>
</evidence>
<comment type="caution">
    <text evidence="7">The sequence shown here is derived from an EMBL/GenBank/DDBJ whole genome shotgun (WGS) entry which is preliminary data.</text>
</comment>
<proteinExistence type="inferred from homology"/>
<feature type="chain" id="PRO_5045032303" evidence="4">
    <location>
        <begin position="26"/>
        <end position="338"/>
    </location>
</feature>
<protein>
    <submittedName>
        <fullName evidence="7">ABC transporter substrate-binding protein</fullName>
    </submittedName>
</protein>
<comment type="similarity">
    <text evidence="2">Belongs to the bacterial solute-binding protein SsuA/TauA family.</text>
</comment>
<comment type="subcellular location">
    <subcellularLocation>
        <location evidence="1">Periplasm</location>
    </subcellularLocation>
</comment>
<dbReference type="InterPro" id="IPR015168">
    <property type="entry name" value="SsuA/THI5"/>
</dbReference>
<dbReference type="Pfam" id="PF09084">
    <property type="entry name" value="NMT1"/>
    <property type="match status" value="1"/>
</dbReference>
<dbReference type="EMBL" id="JAOVZR010000002">
    <property type="protein sequence ID" value="MCY0150626.1"/>
    <property type="molecule type" value="Genomic_DNA"/>
</dbReference>
<dbReference type="RefSeq" id="WP_267654812.1">
    <property type="nucleotide sequence ID" value="NZ_JAOVZR010000001.1"/>
</dbReference>
<evidence type="ECO:0000259" key="5">
    <source>
        <dbReference type="Pfam" id="PF09084"/>
    </source>
</evidence>
<evidence type="ECO:0000313" key="7">
    <source>
        <dbReference type="EMBL" id="MCY0150626.1"/>
    </source>
</evidence>
<keyword evidence="8" id="KW-1185">Reference proteome</keyword>
<gene>
    <name evidence="6" type="ORF">OEG84_16780</name>
    <name evidence="7" type="ORF">OEG84_23700</name>
</gene>
<feature type="domain" description="SsuA/THI5-like" evidence="5">
    <location>
        <begin position="44"/>
        <end position="263"/>
    </location>
</feature>
<keyword evidence="3 4" id="KW-0732">Signal</keyword>
<evidence type="ECO:0000313" key="8">
    <source>
        <dbReference type="Proteomes" id="UP001073227"/>
    </source>
</evidence>
<accession>A0ABT3ZFP5</accession>